<keyword evidence="3" id="KW-1185">Reference proteome</keyword>
<gene>
    <name evidence="2" type="ORF">BKA59DRAFT_461376</name>
</gene>
<dbReference type="OrthoDB" id="4904114at2759"/>
<sequence length="277" mass="31353">MRGHSNITPIVLGKTFTTFVSRQKDIDLTTKGQAVEWFEQKVTHGETWVPQLLVVFDLLVTALELLRIRPEKAGHRAGQGKFSSSGPPEEQPSGLPNLKMSWGDDGEVAEWKVVMDWWLRRCSFCAGRGVQGRQIEHTLRLCPSGGKKLLRTELTEAIYEEGFRALGGCPACALPREVCDAWSKNPSGQWERDLGASCQYGRQAYDTATGFFSCKNSRYRMELIESMADEGLNEFDGEEVAVWLGKKIEVMGIETSEIMRQLMWWSNILWRSIKNTQ</sequence>
<protein>
    <submittedName>
        <fullName evidence="2">Uncharacterized protein</fullName>
    </submittedName>
</protein>
<feature type="compositionally biased region" description="Low complexity" evidence="1">
    <location>
        <begin position="83"/>
        <end position="96"/>
    </location>
</feature>
<organism evidence="2 3">
    <name type="scientific">Fusarium tricinctum</name>
    <dbReference type="NCBI Taxonomy" id="61284"/>
    <lineage>
        <taxon>Eukaryota</taxon>
        <taxon>Fungi</taxon>
        <taxon>Dikarya</taxon>
        <taxon>Ascomycota</taxon>
        <taxon>Pezizomycotina</taxon>
        <taxon>Sordariomycetes</taxon>
        <taxon>Hypocreomycetidae</taxon>
        <taxon>Hypocreales</taxon>
        <taxon>Nectriaceae</taxon>
        <taxon>Fusarium</taxon>
        <taxon>Fusarium tricinctum species complex</taxon>
    </lineage>
</organism>
<comment type="caution">
    <text evidence="2">The sequence shown here is derived from an EMBL/GenBank/DDBJ whole genome shotgun (WGS) entry which is preliminary data.</text>
</comment>
<evidence type="ECO:0000256" key="1">
    <source>
        <dbReference type="SAM" id="MobiDB-lite"/>
    </source>
</evidence>
<dbReference type="AlphaFoldDB" id="A0A8K0W5X1"/>
<reference evidence="2" key="1">
    <citation type="journal article" date="2021" name="Nat. Commun.">
        <title>Genetic determinants of endophytism in the Arabidopsis root mycobiome.</title>
        <authorList>
            <person name="Mesny F."/>
            <person name="Miyauchi S."/>
            <person name="Thiergart T."/>
            <person name="Pickel B."/>
            <person name="Atanasova L."/>
            <person name="Karlsson M."/>
            <person name="Huettel B."/>
            <person name="Barry K.W."/>
            <person name="Haridas S."/>
            <person name="Chen C."/>
            <person name="Bauer D."/>
            <person name="Andreopoulos W."/>
            <person name="Pangilinan J."/>
            <person name="LaButti K."/>
            <person name="Riley R."/>
            <person name="Lipzen A."/>
            <person name="Clum A."/>
            <person name="Drula E."/>
            <person name="Henrissat B."/>
            <person name="Kohler A."/>
            <person name="Grigoriev I.V."/>
            <person name="Martin F.M."/>
            <person name="Hacquard S."/>
        </authorList>
    </citation>
    <scope>NUCLEOTIDE SEQUENCE</scope>
    <source>
        <strain evidence="2">MPI-SDFR-AT-0068</strain>
    </source>
</reference>
<accession>A0A8K0W5X1</accession>
<name>A0A8K0W5X1_9HYPO</name>
<evidence type="ECO:0000313" key="2">
    <source>
        <dbReference type="EMBL" id="KAH7231075.1"/>
    </source>
</evidence>
<dbReference type="EMBL" id="JAGPXF010000009">
    <property type="protein sequence ID" value="KAH7231075.1"/>
    <property type="molecule type" value="Genomic_DNA"/>
</dbReference>
<feature type="region of interest" description="Disordered" evidence="1">
    <location>
        <begin position="76"/>
        <end position="96"/>
    </location>
</feature>
<evidence type="ECO:0000313" key="3">
    <source>
        <dbReference type="Proteomes" id="UP000813427"/>
    </source>
</evidence>
<dbReference type="Proteomes" id="UP000813427">
    <property type="component" value="Unassembled WGS sequence"/>
</dbReference>
<proteinExistence type="predicted"/>